<dbReference type="EMBL" id="LAZR01018758">
    <property type="protein sequence ID" value="KKL95121.1"/>
    <property type="molecule type" value="Genomic_DNA"/>
</dbReference>
<name>A0A0F9GWS8_9ZZZZ</name>
<accession>A0A0F9GWS8</accession>
<keyword evidence="1" id="KW-0472">Membrane</keyword>
<comment type="caution">
    <text evidence="2">The sequence shown here is derived from an EMBL/GenBank/DDBJ whole genome shotgun (WGS) entry which is preliminary data.</text>
</comment>
<gene>
    <name evidence="2" type="ORF">LCGC14_1857810</name>
</gene>
<protein>
    <submittedName>
        <fullName evidence="2">Uncharacterized protein</fullName>
    </submittedName>
</protein>
<keyword evidence="1" id="KW-0812">Transmembrane</keyword>
<keyword evidence="1" id="KW-1133">Transmembrane helix</keyword>
<proteinExistence type="predicted"/>
<feature type="transmembrane region" description="Helical" evidence="1">
    <location>
        <begin position="64"/>
        <end position="83"/>
    </location>
</feature>
<reference evidence="2" key="1">
    <citation type="journal article" date="2015" name="Nature">
        <title>Complex archaea that bridge the gap between prokaryotes and eukaryotes.</title>
        <authorList>
            <person name="Spang A."/>
            <person name="Saw J.H."/>
            <person name="Jorgensen S.L."/>
            <person name="Zaremba-Niedzwiedzka K."/>
            <person name="Martijn J."/>
            <person name="Lind A.E."/>
            <person name="van Eijk R."/>
            <person name="Schleper C."/>
            <person name="Guy L."/>
            <person name="Ettema T.J."/>
        </authorList>
    </citation>
    <scope>NUCLEOTIDE SEQUENCE</scope>
</reference>
<dbReference type="AlphaFoldDB" id="A0A0F9GWS8"/>
<organism evidence="2">
    <name type="scientific">marine sediment metagenome</name>
    <dbReference type="NCBI Taxonomy" id="412755"/>
    <lineage>
        <taxon>unclassified sequences</taxon>
        <taxon>metagenomes</taxon>
        <taxon>ecological metagenomes</taxon>
    </lineage>
</organism>
<evidence type="ECO:0000256" key="1">
    <source>
        <dbReference type="SAM" id="Phobius"/>
    </source>
</evidence>
<evidence type="ECO:0000313" key="2">
    <source>
        <dbReference type="EMBL" id="KKL95121.1"/>
    </source>
</evidence>
<sequence length="133" mass="15303">MSLTSNEPSTKFWGPNKRFEPIAGSNTRVLATFFNLQPGEFWNPAWEAELLTPRVLLPDPVNEFFFLATTNFTYALFWNFSFLRLSVRTRIARQQVFIFNILHGVQQWCIGETPGPTGVFSFRGTATISWFTV</sequence>